<comment type="caution">
    <text evidence="1">The sequence shown here is derived from an EMBL/GenBank/DDBJ whole genome shotgun (WGS) entry which is preliminary data.</text>
</comment>
<evidence type="ECO:0000313" key="1">
    <source>
        <dbReference type="EMBL" id="CAK9013247.1"/>
    </source>
</evidence>
<protein>
    <submittedName>
        <fullName evidence="1">Uncharacterized protein</fullName>
    </submittedName>
</protein>
<name>A0ABP0JFV7_9DINO</name>
<proteinExistence type="predicted"/>
<keyword evidence="2" id="KW-1185">Reference proteome</keyword>
<dbReference type="EMBL" id="CAXAMM010007102">
    <property type="protein sequence ID" value="CAK9013247.1"/>
    <property type="molecule type" value="Genomic_DNA"/>
</dbReference>
<accession>A0ABP0JFV7</accession>
<sequence>MFAVGWPNKVMYNWERDRSKKMGHVRVIMCALPLFLLQVFLGEGMKSMSYMAFLSLG</sequence>
<gene>
    <name evidence="1" type="ORF">SCF082_LOCUS11850</name>
</gene>
<dbReference type="Proteomes" id="UP001642464">
    <property type="component" value="Unassembled WGS sequence"/>
</dbReference>
<evidence type="ECO:0000313" key="2">
    <source>
        <dbReference type="Proteomes" id="UP001642464"/>
    </source>
</evidence>
<reference evidence="1 2" key="1">
    <citation type="submission" date="2024-02" db="EMBL/GenBank/DDBJ databases">
        <authorList>
            <person name="Chen Y."/>
            <person name="Shah S."/>
            <person name="Dougan E. K."/>
            <person name="Thang M."/>
            <person name="Chan C."/>
        </authorList>
    </citation>
    <scope>NUCLEOTIDE SEQUENCE [LARGE SCALE GENOMIC DNA]</scope>
</reference>
<organism evidence="1 2">
    <name type="scientific">Durusdinium trenchii</name>
    <dbReference type="NCBI Taxonomy" id="1381693"/>
    <lineage>
        <taxon>Eukaryota</taxon>
        <taxon>Sar</taxon>
        <taxon>Alveolata</taxon>
        <taxon>Dinophyceae</taxon>
        <taxon>Suessiales</taxon>
        <taxon>Symbiodiniaceae</taxon>
        <taxon>Durusdinium</taxon>
    </lineage>
</organism>